<sequence>MSLKKQFARYAIPSVVSMWVFSVYTMVDGMFVAWGVGETALAAVNISLPFTNFIFALSLLFSAGTSTVTAILSGEGNYKRAGQVFTMNTVVLAAIGALIVAASLLMLDPMARMLGATESTFGYVTDYLRIIICFAPCFIISYSLEVLIKTDGFPQLATVGIIASALLNCVLDYLFVLVFHWGVTGAAVATGLAQLFLVLLFLHHFLKRKGMLKFQRFPWTFGIYRKILSIGMADCVTEMSIGIVVFLFNRTILSHIGEAAIVSYTVISYVNNLVLMTTTGIAQGMQPLSSFYYGKRDSASCHRLLRYGLVCVTAASLIAFAIGQLLAGPIVGIYIDGQNTQLTAYTVEAFRKFSFSFLLLGYNVLLAGFFTSIAKPVYSMTISLGRGLVLIAVCLAVLPWVFGENGIWFSTLVSEGLCLIPSLFFLNRYRRSAASETDQEGIREKSAREARTEA</sequence>
<dbReference type="Proteomes" id="UP000292927">
    <property type="component" value="Unassembled WGS sequence"/>
</dbReference>
<feature type="transmembrane region" description="Helical" evidence="10">
    <location>
        <begin position="381"/>
        <end position="401"/>
    </location>
</feature>
<dbReference type="GO" id="GO:0046677">
    <property type="term" value="P:response to antibiotic"/>
    <property type="evidence" value="ECO:0007669"/>
    <property type="project" value="UniProtKB-KW"/>
</dbReference>
<dbReference type="RefSeq" id="WP_130435652.1">
    <property type="nucleotide sequence ID" value="NZ_SGXF01000005.1"/>
</dbReference>
<comment type="similarity">
    <text evidence="2">Belongs to the multi antimicrobial extrusion (MATE) (TC 2.A.66.1) family. MepA subfamily.</text>
</comment>
<dbReference type="InterPro" id="IPR048279">
    <property type="entry name" value="MdtK-like"/>
</dbReference>
<proteinExistence type="inferred from homology"/>
<dbReference type="InterPro" id="IPR051327">
    <property type="entry name" value="MATE_MepA_subfamily"/>
</dbReference>
<evidence type="ECO:0000256" key="5">
    <source>
        <dbReference type="ARBA" id="ARBA00022475"/>
    </source>
</evidence>
<dbReference type="InterPro" id="IPR002528">
    <property type="entry name" value="MATE_fam"/>
</dbReference>
<comment type="caution">
    <text evidence="11">The sequence shown here is derived from an EMBL/GenBank/DDBJ whole genome shotgun (WGS) entry which is preliminary data.</text>
</comment>
<feature type="transmembrane region" description="Helical" evidence="10">
    <location>
        <begin position="355"/>
        <end position="374"/>
    </location>
</feature>
<evidence type="ECO:0000256" key="1">
    <source>
        <dbReference type="ARBA" id="ARBA00004651"/>
    </source>
</evidence>
<evidence type="ECO:0000313" key="11">
    <source>
        <dbReference type="EMBL" id="RZS94010.1"/>
    </source>
</evidence>
<feature type="transmembrane region" description="Helical" evidence="10">
    <location>
        <begin position="185"/>
        <end position="206"/>
    </location>
</feature>
<feature type="transmembrane region" description="Helical" evidence="10">
    <location>
        <begin position="407"/>
        <end position="426"/>
    </location>
</feature>
<dbReference type="InterPro" id="IPR045070">
    <property type="entry name" value="MATE_MepA-like"/>
</dbReference>
<feature type="transmembrane region" description="Helical" evidence="10">
    <location>
        <begin position="261"/>
        <end position="283"/>
    </location>
</feature>
<evidence type="ECO:0000256" key="4">
    <source>
        <dbReference type="ARBA" id="ARBA00022448"/>
    </source>
</evidence>
<keyword evidence="7 10" id="KW-1133">Transmembrane helix</keyword>
<dbReference type="GO" id="GO:0005886">
    <property type="term" value="C:plasma membrane"/>
    <property type="evidence" value="ECO:0007669"/>
    <property type="project" value="UniProtKB-SubCell"/>
</dbReference>
<name>A0A4Q7P3M0_9FIRM</name>
<accession>A0A4Q7P3M0</accession>
<feature type="transmembrane region" description="Helical" evidence="10">
    <location>
        <begin position="84"/>
        <end position="107"/>
    </location>
</feature>
<feature type="transmembrane region" description="Helical" evidence="10">
    <location>
        <begin position="12"/>
        <end position="33"/>
    </location>
</feature>
<comment type="subcellular location">
    <subcellularLocation>
        <location evidence="1">Cell membrane</location>
        <topology evidence="1">Multi-pass membrane protein</topology>
    </subcellularLocation>
</comment>
<dbReference type="PANTHER" id="PTHR43823:SF3">
    <property type="entry name" value="MULTIDRUG EXPORT PROTEIN MEPA"/>
    <property type="match status" value="1"/>
</dbReference>
<protein>
    <recommendedName>
        <fullName evidence="3">Multidrug export protein MepA</fullName>
    </recommendedName>
</protein>
<evidence type="ECO:0000256" key="8">
    <source>
        <dbReference type="ARBA" id="ARBA00023136"/>
    </source>
</evidence>
<feature type="transmembrane region" description="Helical" evidence="10">
    <location>
        <begin position="53"/>
        <end position="72"/>
    </location>
</feature>
<dbReference type="CDD" id="cd13143">
    <property type="entry name" value="MATE_MepA_like"/>
    <property type="match status" value="1"/>
</dbReference>
<evidence type="ECO:0000256" key="7">
    <source>
        <dbReference type="ARBA" id="ARBA00022989"/>
    </source>
</evidence>
<reference evidence="11 12" key="1">
    <citation type="submission" date="2019-02" db="EMBL/GenBank/DDBJ databases">
        <title>Genomic Encyclopedia of Type Strains, Phase IV (KMG-IV): sequencing the most valuable type-strain genomes for metagenomic binning, comparative biology and taxonomic classification.</title>
        <authorList>
            <person name="Goeker M."/>
        </authorList>
    </citation>
    <scope>NUCLEOTIDE SEQUENCE [LARGE SCALE GENOMIC DNA]</scope>
    <source>
        <strain evidence="11 12">DSM 29486</strain>
    </source>
</reference>
<keyword evidence="12" id="KW-1185">Reference proteome</keyword>
<feature type="transmembrane region" description="Helical" evidence="10">
    <location>
        <begin position="156"/>
        <end position="179"/>
    </location>
</feature>
<organism evidence="11 12">
    <name type="scientific">Cuneatibacter caecimuris</name>
    <dbReference type="NCBI Taxonomy" id="1796618"/>
    <lineage>
        <taxon>Bacteria</taxon>
        <taxon>Bacillati</taxon>
        <taxon>Bacillota</taxon>
        <taxon>Clostridia</taxon>
        <taxon>Lachnospirales</taxon>
        <taxon>Lachnospiraceae</taxon>
        <taxon>Cuneatibacter</taxon>
    </lineage>
</organism>
<dbReference type="PIRSF" id="PIRSF006603">
    <property type="entry name" value="DinF"/>
    <property type="match status" value="1"/>
</dbReference>
<keyword evidence="4" id="KW-0813">Transport</keyword>
<evidence type="ECO:0000313" key="12">
    <source>
        <dbReference type="Proteomes" id="UP000292927"/>
    </source>
</evidence>
<evidence type="ECO:0000256" key="3">
    <source>
        <dbReference type="ARBA" id="ARBA00022106"/>
    </source>
</evidence>
<keyword evidence="9" id="KW-0046">Antibiotic resistance</keyword>
<keyword evidence="6 10" id="KW-0812">Transmembrane</keyword>
<dbReference type="PANTHER" id="PTHR43823">
    <property type="entry name" value="SPORULATION PROTEIN YKVU"/>
    <property type="match status" value="1"/>
</dbReference>
<dbReference type="GO" id="GO:0015297">
    <property type="term" value="F:antiporter activity"/>
    <property type="evidence" value="ECO:0007669"/>
    <property type="project" value="InterPro"/>
</dbReference>
<dbReference type="OrthoDB" id="305360at2"/>
<dbReference type="GO" id="GO:0042910">
    <property type="term" value="F:xenobiotic transmembrane transporter activity"/>
    <property type="evidence" value="ECO:0007669"/>
    <property type="project" value="InterPro"/>
</dbReference>
<dbReference type="EMBL" id="SGXF01000005">
    <property type="protein sequence ID" value="RZS94010.1"/>
    <property type="molecule type" value="Genomic_DNA"/>
</dbReference>
<gene>
    <name evidence="11" type="ORF">EV209_2372</name>
</gene>
<feature type="transmembrane region" description="Helical" evidence="10">
    <location>
        <begin position="227"/>
        <end position="249"/>
    </location>
</feature>
<dbReference type="Pfam" id="PF01554">
    <property type="entry name" value="MatE"/>
    <property type="match status" value="2"/>
</dbReference>
<feature type="transmembrane region" description="Helical" evidence="10">
    <location>
        <begin position="304"/>
        <end position="335"/>
    </location>
</feature>
<keyword evidence="5" id="KW-1003">Cell membrane</keyword>
<feature type="transmembrane region" description="Helical" evidence="10">
    <location>
        <begin position="127"/>
        <end position="144"/>
    </location>
</feature>
<evidence type="ECO:0000256" key="10">
    <source>
        <dbReference type="SAM" id="Phobius"/>
    </source>
</evidence>
<dbReference type="AlphaFoldDB" id="A0A4Q7P3M0"/>
<evidence type="ECO:0000256" key="2">
    <source>
        <dbReference type="ARBA" id="ARBA00008417"/>
    </source>
</evidence>
<keyword evidence="8 10" id="KW-0472">Membrane</keyword>
<evidence type="ECO:0000256" key="6">
    <source>
        <dbReference type="ARBA" id="ARBA00022692"/>
    </source>
</evidence>
<evidence type="ECO:0000256" key="9">
    <source>
        <dbReference type="ARBA" id="ARBA00023251"/>
    </source>
</evidence>